<organism evidence="6">
    <name type="scientific">Methyloraptor flagellatus</name>
    <dbReference type="NCBI Taxonomy" id="3162530"/>
    <lineage>
        <taxon>Bacteria</taxon>
        <taxon>Pseudomonadati</taxon>
        <taxon>Pseudomonadota</taxon>
        <taxon>Alphaproteobacteria</taxon>
        <taxon>Hyphomicrobiales</taxon>
        <taxon>Ancalomicrobiaceae</taxon>
        <taxon>Methyloraptor</taxon>
    </lineage>
</organism>
<evidence type="ECO:0000256" key="1">
    <source>
        <dbReference type="ARBA" id="ARBA00004141"/>
    </source>
</evidence>
<feature type="transmembrane region" description="Helical" evidence="5">
    <location>
        <begin position="62"/>
        <end position="82"/>
    </location>
</feature>
<feature type="transmembrane region" description="Helical" evidence="5">
    <location>
        <begin position="38"/>
        <end position="56"/>
    </location>
</feature>
<evidence type="ECO:0000313" key="6">
    <source>
        <dbReference type="EMBL" id="XBY45148.1"/>
    </source>
</evidence>
<protein>
    <submittedName>
        <fullName evidence="6">SemiSWEET transporter</fullName>
    </submittedName>
</protein>
<evidence type="ECO:0000256" key="2">
    <source>
        <dbReference type="ARBA" id="ARBA00022692"/>
    </source>
</evidence>
<dbReference type="Pfam" id="PF04193">
    <property type="entry name" value="PQ-loop"/>
    <property type="match status" value="1"/>
</dbReference>
<accession>A0AAU7XC26</accession>
<dbReference type="AlphaFoldDB" id="A0AAU7XC26"/>
<dbReference type="NCBIfam" id="NF037968">
    <property type="entry name" value="SemiSWEET_2"/>
    <property type="match status" value="1"/>
</dbReference>
<dbReference type="GO" id="GO:0051119">
    <property type="term" value="F:sugar transmembrane transporter activity"/>
    <property type="evidence" value="ECO:0007669"/>
    <property type="project" value="InterPro"/>
</dbReference>
<reference evidence="6" key="1">
    <citation type="submission" date="2024-06" db="EMBL/GenBank/DDBJ databases">
        <title>Methylostella associata gen. nov., sp. nov., a novel Ancalomicrobiaceae-affiliated facultatively methylotrophic bacteria that feed on methanotrophs of the genus Methylococcus.</title>
        <authorList>
            <person name="Saltykova V."/>
            <person name="Danilova O.V."/>
            <person name="Oshkin I.Y."/>
            <person name="Belova S.E."/>
            <person name="Pimenov N.V."/>
            <person name="Dedysh S.N."/>
        </authorList>
    </citation>
    <scope>NUCLEOTIDE SEQUENCE</scope>
    <source>
        <strain evidence="6">S20</strain>
    </source>
</reference>
<dbReference type="RefSeq" id="WP_407050238.1">
    <property type="nucleotide sequence ID" value="NZ_CP158568.1"/>
</dbReference>
<gene>
    <name evidence="6" type="ORF">ABS361_02305</name>
</gene>
<sequence>MSQSLMVEALGGLAALFTTLCWLPQVVKVIRDRDTSSLSLTTFATLVTGLAFWLAYGVAIQSWPIIIANSLTLALNATILAVKLRYG</sequence>
<keyword evidence="2 5" id="KW-0812">Transmembrane</keyword>
<dbReference type="KEGG" id="mflg:ABS361_02305"/>
<comment type="subcellular location">
    <subcellularLocation>
        <location evidence="1">Membrane</location>
        <topology evidence="1">Multi-pass membrane protein</topology>
    </subcellularLocation>
</comment>
<dbReference type="Gene3D" id="1.20.1280.290">
    <property type="match status" value="1"/>
</dbReference>
<name>A0AAU7XC26_9HYPH</name>
<proteinExistence type="predicted"/>
<dbReference type="GO" id="GO:0016020">
    <property type="term" value="C:membrane"/>
    <property type="evidence" value="ECO:0007669"/>
    <property type="project" value="UniProtKB-SubCell"/>
</dbReference>
<dbReference type="InterPro" id="IPR006603">
    <property type="entry name" value="PQ-loop_rpt"/>
</dbReference>
<keyword evidence="4 5" id="KW-0472">Membrane</keyword>
<keyword evidence="3 5" id="KW-1133">Transmembrane helix</keyword>
<feature type="transmembrane region" description="Helical" evidence="5">
    <location>
        <begin position="6"/>
        <end position="26"/>
    </location>
</feature>
<dbReference type="EMBL" id="CP158568">
    <property type="protein sequence ID" value="XBY45148.1"/>
    <property type="molecule type" value="Genomic_DNA"/>
</dbReference>
<dbReference type="InterPro" id="IPR047662">
    <property type="entry name" value="SemiSWEET"/>
</dbReference>
<evidence type="ECO:0000256" key="5">
    <source>
        <dbReference type="SAM" id="Phobius"/>
    </source>
</evidence>
<evidence type="ECO:0000256" key="3">
    <source>
        <dbReference type="ARBA" id="ARBA00022989"/>
    </source>
</evidence>
<evidence type="ECO:0000256" key="4">
    <source>
        <dbReference type="ARBA" id="ARBA00023136"/>
    </source>
</evidence>